<feature type="non-terminal residue" evidence="2">
    <location>
        <position position="1"/>
    </location>
</feature>
<dbReference type="EMBL" id="KL198007">
    <property type="protein sequence ID" value="KDQ28635.1"/>
    <property type="molecule type" value="Genomic_DNA"/>
</dbReference>
<dbReference type="STRING" id="1137138.A0A067NNQ1"/>
<evidence type="ECO:0000313" key="2">
    <source>
        <dbReference type="EMBL" id="KDQ28635.1"/>
    </source>
</evidence>
<dbReference type="VEuPathDB" id="FungiDB:PLEOSDRAFT_1017040"/>
<evidence type="ECO:0000259" key="1">
    <source>
        <dbReference type="Pfam" id="PF24626"/>
    </source>
</evidence>
<dbReference type="HOGENOM" id="CLU_180976_0_0_1"/>
<feature type="non-terminal residue" evidence="2">
    <location>
        <position position="79"/>
    </location>
</feature>
<dbReference type="OrthoDB" id="3268967at2759"/>
<reference evidence="3" key="1">
    <citation type="journal article" date="2014" name="Proc. Natl. Acad. Sci. U.S.A.">
        <title>Extensive sampling of basidiomycete genomes demonstrates inadequacy of the white-rot/brown-rot paradigm for wood decay fungi.</title>
        <authorList>
            <person name="Riley R."/>
            <person name="Salamov A.A."/>
            <person name="Brown D.W."/>
            <person name="Nagy L.G."/>
            <person name="Floudas D."/>
            <person name="Held B.W."/>
            <person name="Levasseur A."/>
            <person name="Lombard V."/>
            <person name="Morin E."/>
            <person name="Otillar R."/>
            <person name="Lindquist E.A."/>
            <person name="Sun H."/>
            <person name="LaButti K.M."/>
            <person name="Schmutz J."/>
            <person name="Jabbour D."/>
            <person name="Luo H."/>
            <person name="Baker S.E."/>
            <person name="Pisabarro A.G."/>
            <person name="Walton J.D."/>
            <person name="Blanchette R.A."/>
            <person name="Henrissat B."/>
            <person name="Martin F."/>
            <person name="Cullen D."/>
            <person name="Hibbett D.S."/>
            <person name="Grigoriev I.V."/>
        </authorList>
    </citation>
    <scope>NUCLEOTIDE SEQUENCE [LARGE SCALE GENOMIC DNA]</scope>
    <source>
        <strain evidence="3">PC15</strain>
    </source>
</reference>
<name>A0A067NNQ1_PLEO1</name>
<dbReference type="InterPro" id="IPR056924">
    <property type="entry name" value="SH3_Tf2-1"/>
</dbReference>
<protein>
    <recommendedName>
        <fullName evidence="1">Tf2-1-like SH3-like domain-containing protein</fullName>
    </recommendedName>
</protein>
<accession>A0A067NNQ1</accession>
<proteinExistence type="predicted"/>
<dbReference type="Proteomes" id="UP000027073">
    <property type="component" value="Unassembled WGS sequence"/>
</dbReference>
<gene>
    <name evidence="2" type="ORF">PLEOSDRAFT_1017040</name>
</gene>
<sequence length="79" mass="9095">KLMPRFDRPYKVIHANPEKLSYTLNMPNTDNTFPTFHSSHLRPLVPNNGNLFPSHELERPAPITGDSGDDEYYVELIID</sequence>
<dbReference type="InParanoid" id="A0A067NNQ1"/>
<dbReference type="Pfam" id="PF24626">
    <property type="entry name" value="SH3_Tf2-1"/>
    <property type="match status" value="1"/>
</dbReference>
<feature type="domain" description="Tf2-1-like SH3-like" evidence="1">
    <location>
        <begin position="1"/>
        <end position="44"/>
    </location>
</feature>
<organism evidence="2 3">
    <name type="scientific">Pleurotus ostreatus (strain PC15)</name>
    <name type="common">Oyster mushroom</name>
    <dbReference type="NCBI Taxonomy" id="1137138"/>
    <lineage>
        <taxon>Eukaryota</taxon>
        <taxon>Fungi</taxon>
        <taxon>Dikarya</taxon>
        <taxon>Basidiomycota</taxon>
        <taxon>Agaricomycotina</taxon>
        <taxon>Agaricomycetes</taxon>
        <taxon>Agaricomycetidae</taxon>
        <taxon>Agaricales</taxon>
        <taxon>Pleurotineae</taxon>
        <taxon>Pleurotaceae</taxon>
        <taxon>Pleurotus</taxon>
    </lineage>
</organism>
<dbReference type="AlphaFoldDB" id="A0A067NNQ1"/>
<evidence type="ECO:0000313" key="3">
    <source>
        <dbReference type="Proteomes" id="UP000027073"/>
    </source>
</evidence>